<dbReference type="Pfam" id="PF01075">
    <property type="entry name" value="Glyco_transf_9"/>
    <property type="match status" value="1"/>
</dbReference>
<dbReference type="Proteomes" id="UP000186905">
    <property type="component" value="Unassembled WGS sequence"/>
</dbReference>
<reference evidence="3 4" key="1">
    <citation type="submission" date="2016-09" db="EMBL/GenBank/DDBJ databases">
        <title>Photobacterium proteolyticum sp. nov. a protease producing bacterium isolated from ocean sediments of Laizhou Bay.</title>
        <authorList>
            <person name="Li Y."/>
        </authorList>
    </citation>
    <scope>NUCLEOTIDE SEQUENCE [LARGE SCALE GENOMIC DNA]</scope>
    <source>
        <strain evidence="3 4">13-12</strain>
    </source>
</reference>
<dbReference type="GO" id="GO:0008713">
    <property type="term" value="F:ADP-heptose-lipopolysaccharide heptosyltransferase activity"/>
    <property type="evidence" value="ECO:0007669"/>
    <property type="project" value="TreeGrafter"/>
</dbReference>
<organism evidence="3 4">
    <name type="scientific">Photobacterium proteolyticum</name>
    <dbReference type="NCBI Taxonomy" id="1903952"/>
    <lineage>
        <taxon>Bacteria</taxon>
        <taxon>Pseudomonadati</taxon>
        <taxon>Pseudomonadota</taxon>
        <taxon>Gammaproteobacteria</taxon>
        <taxon>Vibrionales</taxon>
        <taxon>Vibrionaceae</taxon>
        <taxon>Photobacterium</taxon>
    </lineage>
</organism>
<keyword evidence="1" id="KW-0328">Glycosyltransferase</keyword>
<dbReference type="GO" id="GO:0005829">
    <property type="term" value="C:cytosol"/>
    <property type="evidence" value="ECO:0007669"/>
    <property type="project" value="TreeGrafter"/>
</dbReference>
<evidence type="ECO:0000313" key="4">
    <source>
        <dbReference type="Proteomes" id="UP000186905"/>
    </source>
</evidence>
<evidence type="ECO:0008006" key="5">
    <source>
        <dbReference type="Google" id="ProtNLM"/>
    </source>
</evidence>
<dbReference type="Gene3D" id="3.40.50.2000">
    <property type="entry name" value="Glycogen Phosphorylase B"/>
    <property type="match status" value="2"/>
</dbReference>
<name>A0A1Q9GT43_9GAMM</name>
<dbReference type="OrthoDB" id="9781892at2"/>
<evidence type="ECO:0000313" key="3">
    <source>
        <dbReference type="EMBL" id="OLQ78273.1"/>
    </source>
</evidence>
<dbReference type="GO" id="GO:0009244">
    <property type="term" value="P:lipopolysaccharide core region biosynthetic process"/>
    <property type="evidence" value="ECO:0007669"/>
    <property type="project" value="TreeGrafter"/>
</dbReference>
<proteinExistence type="predicted"/>
<gene>
    <name evidence="3" type="ORF">BIT28_10215</name>
</gene>
<dbReference type="PANTHER" id="PTHR30160">
    <property type="entry name" value="TETRAACYLDISACCHARIDE 4'-KINASE-RELATED"/>
    <property type="match status" value="1"/>
</dbReference>
<comment type="caution">
    <text evidence="3">The sequence shown here is derived from an EMBL/GenBank/DDBJ whole genome shotgun (WGS) entry which is preliminary data.</text>
</comment>
<dbReference type="InterPro" id="IPR002201">
    <property type="entry name" value="Glyco_trans_9"/>
</dbReference>
<dbReference type="RefSeq" id="WP_075763250.1">
    <property type="nucleotide sequence ID" value="NZ_MJIL01000058.1"/>
</dbReference>
<sequence>MLVIKDFLRKFDKWRRVKMSGLEPGFYHLFNNKNDLQDTLVSEEDIKSILIIRNNKRIGNVLFMIPFVRQVRKDYPNAKITLMLNEKWQGQFFDNIGVDNIFYSELSFVKILSTLKLILKLKKETFSMILLPNSSAGDTVLAAMLRSKNKISPYNEKCKGVFSHSVKLKKTRPHSALMSLEIIESLRDKGISNYCHQLSFSDDELTFGLEEKKKLDIKGRTLTIAYFRGARGIKVLPDSYWEKLLEKFNAATDDKICWVEILSPDIEEALTCSNKSYSSTDIRLLGSVLRSCDAFISCDTGPLHLADASGATCVGLFNITDPAEFGVLGNDCFNVTDIYNVDCKSIISDIKDRKLKPDNYSEVLYNSKISNGDIISNHDENPIEDLISV</sequence>
<accession>A0A1Q9GT43</accession>
<dbReference type="InterPro" id="IPR051199">
    <property type="entry name" value="LPS_LOS_Heptosyltrfase"/>
</dbReference>
<dbReference type="STRING" id="1903952.BIT28_10215"/>
<dbReference type="AlphaFoldDB" id="A0A1Q9GT43"/>
<keyword evidence="2" id="KW-0808">Transferase</keyword>
<dbReference type="SUPFAM" id="SSF53756">
    <property type="entry name" value="UDP-Glycosyltransferase/glycogen phosphorylase"/>
    <property type="match status" value="1"/>
</dbReference>
<evidence type="ECO:0000256" key="1">
    <source>
        <dbReference type="ARBA" id="ARBA00022676"/>
    </source>
</evidence>
<protein>
    <recommendedName>
        <fullName evidence="5">Heptosyltransferase</fullName>
    </recommendedName>
</protein>
<keyword evidence="4" id="KW-1185">Reference proteome</keyword>
<evidence type="ECO:0000256" key="2">
    <source>
        <dbReference type="ARBA" id="ARBA00022679"/>
    </source>
</evidence>
<dbReference type="EMBL" id="MJIL01000058">
    <property type="protein sequence ID" value="OLQ78273.1"/>
    <property type="molecule type" value="Genomic_DNA"/>
</dbReference>